<evidence type="ECO:0000313" key="2">
    <source>
        <dbReference type="Proteomes" id="UP000887116"/>
    </source>
</evidence>
<evidence type="ECO:0000313" key="1">
    <source>
        <dbReference type="EMBL" id="GFQ79669.1"/>
    </source>
</evidence>
<organism evidence="1 2">
    <name type="scientific">Trichonephila clavata</name>
    <name type="common">Joro spider</name>
    <name type="synonym">Nephila clavata</name>
    <dbReference type="NCBI Taxonomy" id="2740835"/>
    <lineage>
        <taxon>Eukaryota</taxon>
        <taxon>Metazoa</taxon>
        <taxon>Ecdysozoa</taxon>
        <taxon>Arthropoda</taxon>
        <taxon>Chelicerata</taxon>
        <taxon>Arachnida</taxon>
        <taxon>Araneae</taxon>
        <taxon>Araneomorphae</taxon>
        <taxon>Entelegynae</taxon>
        <taxon>Araneoidea</taxon>
        <taxon>Nephilidae</taxon>
        <taxon>Trichonephila</taxon>
    </lineage>
</organism>
<proteinExistence type="predicted"/>
<name>A0A8X6KNM3_TRICU</name>
<accession>A0A8X6KNM3</accession>
<gene>
    <name evidence="1" type="ORF">TNCT_52671</name>
</gene>
<protein>
    <submittedName>
        <fullName evidence="1">Uncharacterized protein</fullName>
    </submittedName>
</protein>
<keyword evidence="2" id="KW-1185">Reference proteome</keyword>
<dbReference type="AlphaFoldDB" id="A0A8X6KNM3"/>
<comment type="caution">
    <text evidence="1">The sequence shown here is derived from an EMBL/GenBank/DDBJ whole genome shotgun (WGS) entry which is preliminary data.</text>
</comment>
<reference evidence="1" key="1">
    <citation type="submission" date="2020-07" db="EMBL/GenBank/DDBJ databases">
        <title>Multicomponent nature underlies the extraordinary mechanical properties of spider dragline silk.</title>
        <authorList>
            <person name="Kono N."/>
            <person name="Nakamura H."/>
            <person name="Mori M."/>
            <person name="Yoshida Y."/>
            <person name="Ohtoshi R."/>
            <person name="Malay A.D."/>
            <person name="Moran D.A.P."/>
            <person name="Tomita M."/>
            <person name="Numata K."/>
            <person name="Arakawa K."/>
        </authorList>
    </citation>
    <scope>NUCLEOTIDE SEQUENCE</scope>
</reference>
<dbReference type="EMBL" id="BMAO01012216">
    <property type="protein sequence ID" value="GFQ79669.1"/>
    <property type="molecule type" value="Genomic_DNA"/>
</dbReference>
<sequence length="91" mass="10053">MLFGTHYFFEFLKSAGTKLKDGLILPSSCFGNLVSGAIPDDNSTISLNQCFLPKNLEDNKKTIETRSQLLCNKSHVAPMKIVTRIVSMSLS</sequence>
<dbReference type="Proteomes" id="UP000887116">
    <property type="component" value="Unassembled WGS sequence"/>
</dbReference>